<organism evidence="10 11">
    <name type="scientific">Diaporthe ampelina</name>
    <dbReference type="NCBI Taxonomy" id="1214573"/>
    <lineage>
        <taxon>Eukaryota</taxon>
        <taxon>Fungi</taxon>
        <taxon>Dikarya</taxon>
        <taxon>Ascomycota</taxon>
        <taxon>Pezizomycotina</taxon>
        <taxon>Sordariomycetes</taxon>
        <taxon>Sordariomycetidae</taxon>
        <taxon>Diaporthales</taxon>
        <taxon>Diaporthaceae</taxon>
        <taxon>Diaporthe</taxon>
    </lineage>
</organism>
<name>A0A0G2HZC4_9PEZI</name>
<keyword evidence="4" id="KW-1015">Disulfide bond</keyword>
<keyword evidence="6" id="KW-0676">Redox-active center</keyword>
<feature type="compositionally biased region" description="Acidic residues" evidence="7">
    <location>
        <begin position="271"/>
        <end position="280"/>
    </location>
</feature>
<protein>
    <recommendedName>
        <fullName evidence="3">protein disulfide-isomerase</fullName>
        <ecNumber evidence="3">5.3.4.1</ecNumber>
    </recommendedName>
</protein>
<dbReference type="InterPro" id="IPR041269">
    <property type="entry name" value="QSOX_Trx1"/>
</dbReference>
<dbReference type="PANTHER" id="PTHR45815:SF3">
    <property type="entry name" value="PROTEIN DISULFIDE-ISOMERASE A6"/>
    <property type="match status" value="1"/>
</dbReference>
<dbReference type="GO" id="GO:0003756">
    <property type="term" value="F:protein disulfide isomerase activity"/>
    <property type="evidence" value="ECO:0007669"/>
    <property type="project" value="UniProtKB-EC"/>
</dbReference>
<sequence>MHHPTLSTAAVALLAALPAANAGLYPKSSAVLSVDAKNYDSLIAKSNHTSIVEFYAPWCGHCKNLQPAYEKAAKNLAGLAKVAAVDCDDDANKPFCGTMGVQGFPTLKIVRPGAKKGKPVVEDYQGPRTAKGIVDAVVDKINNHVQRVSDKEIDSFLSTKNESAKAILFTEKGTTSALLKSLAIDFLDVVTVGQVRNTQKKAIELFGIEKYPTLVLLPGGDKDSIVYDGELKKEAMVKFLSQAGSPNPDPAPKKSKTKSSTPKKPATTAETEPETEPSAEADEKITEPVGDENIQKPVVFEGPLPIPIINSAEKLVSNCLSPKSHTCVLAFVPKENRGEPADKALAALAQLAHKHAQSKRHLFPMYEVHTDDKHSKDVLKALELSGDVQVLAVNARRGWWRLYEGQDFGHDSIESWVDQIRLSEGVKRKLPEGIVAAAAEETEASSEATPEPSPEPTPEATDGEAAESSATPEPEVTPEAEKISDSNTEEETSWKGADPTIQEETAEEKPTESVHDEL</sequence>
<dbReference type="CDD" id="cd03002">
    <property type="entry name" value="PDI_a_MPD1_like"/>
    <property type="match status" value="1"/>
</dbReference>
<comment type="subcellular location">
    <subcellularLocation>
        <location evidence="2">Endoplasmic reticulum lumen</location>
    </subcellularLocation>
</comment>
<evidence type="ECO:0000256" key="5">
    <source>
        <dbReference type="ARBA" id="ARBA00023235"/>
    </source>
</evidence>
<dbReference type="EMBL" id="LCUC01000250">
    <property type="protein sequence ID" value="KKY33280.1"/>
    <property type="molecule type" value="Genomic_DNA"/>
</dbReference>
<evidence type="ECO:0000256" key="3">
    <source>
        <dbReference type="ARBA" id="ARBA00012723"/>
    </source>
</evidence>
<dbReference type="GO" id="GO:0015035">
    <property type="term" value="F:protein-disulfide reductase activity"/>
    <property type="evidence" value="ECO:0007669"/>
    <property type="project" value="TreeGrafter"/>
</dbReference>
<dbReference type="Proteomes" id="UP000034680">
    <property type="component" value="Unassembled WGS sequence"/>
</dbReference>
<keyword evidence="11" id="KW-1185">Reference proteome</keyword>
<comment type="catalytic activity">
    <reaction evidence="1">
        <text>Catalyzes the rearrangement of -S-S- bonds in proteins.</text>
        <dbReference type="EC" id="5.3.4.1"/>
    </reaction>
</comment>
<dbReference type="PANTHER" id="PTHR45815">
    <property type="entry name" value="PROTEIN DISULFIDE-ISOMERASE A6"/>
    <property type="match status" value="1"/>
</dbReference>
<comment type="caution">
    <text evidence="10">The sequence shown here is derived from an EMBL/GenBank/DDBJ whole genome shotgun (WGS) entry which is preliminary data.</text>
</comment>
<feature type="region of interest" description="Disordered" evidence="7">
    <location>
        <begin position="439"/>
        <end position="518"/>
    </location>
</feature>
<dbReference type="EC" id="5.3.4.1" evidence="3"/>
<feature type="compositionally biased region" description="Basic and acidic residues" evidence="7">
    <location>
        <begin position="507"/>
        <end position="518"/>
    </location>
</feature>
<dbReference type="Pfam" id="PF00085">
    <property type="entry name" value="Thioredoxin"/>
    <property type="match status" value="1"/>
</dbReference>
<evidence type="ECO:0000256" key="6">
    <source>
        <dbReference type="ARBA" id="ARBA00023284"/>
    </source>
</evidence>
<proteinExistence type="predicted"/>
<evidence type="ECO:0000256" key="7">
    <source>
        <dbReference type="SAM" id="MobiDB-lite"/>
    </source>
</evidence>
<dbReference type="STRING" id="1214573.A0A0G2HZC4"/>
<dbReference type="InterPro" id="IPR013766">
    <property type="entry name" value="Thioredoxin_domain"/>
</dbReference>
<dbReference type="InterPro" id="IPR036249">
    <property type="entry name" value="Thioredoxin-like_sf"/>
</dbReference>
<dbReference type="OrthoDB" id="10264505at2759"/>
<feature type="domain" description="Thioredoxin" evidence="9">
    <location>
        <begin position="13"/>
        <end position="143"/>
    </location>
</feature>
<dbReference type="GO" id="GO:0034976">
    <property type="term" value="P:response to endoplasmic reticulum stress"/>
    <property type="evidence" value="ECO:0007669"/>
    <property type="project" value="TreeGrafter"/>
</dbReference>
<dbReference type="Gene3D" id="3.40.30.10">
    <property type="entry name" value="Glutaredoxin"/>
    <property type="match status" value="2"/>
</dbReference>
<reference evidence="10 11" key="1">
    <citation type="submission" date="2015-05" db="EMBL/GenBank/DDBJ databases">
        <title>Distinctive expansion of gene families associated with plant cell wall degradation and secondary metabolism in the genomes of grapevine trunk pathogens.</title>
        <authorList>
            <person name="Lawrence D.P."/>
            <person name="Travadon R."/>
            <person name="Rolshausen P.E."/>
            <person name="Baumgartner K."/>
        </authorList>
    </citation>
    <scope>NUCLEOTIDE SEQUENCE [LARGE SCALE GENOMIC DNA]</scope>
    <source>
        <strain evidence="10">DA912</strain>
    </source>
</reference>
<evidence type="ECO:0000259" key="9">
    <source>
        <dbReference type="PROSITE" id="PS51352"/>
    </source>
</evidence>
<evidence type="ECO:0000313" key="11">
    <source>
        <dbReference type="Proteomes" id="UP000034680"/>
    </source>
</evidence>
<keyword evidence="8" id="KW-0732">Signal</keyword>
<dbReference type="Pfam" id="PF24541">
    <property type="entry name" value="Thioredox_PDIA6_C"/>
    <property type="match status" value="1"/>
</dbReference>
<dbReference type="GO" id="GO:0005788">
    <property type="term" value="C:endoplasmic reticulum lumen"/>
    <property type="evidence" value="ECO:0007669"/>
    <property type="project" value="UniProtKB-SubCell"/>
</dbReference>
<gene>
    <name evidence="10" type="ORF">UCDDA912_g06795</name>
</gene>
<dbReference type="PROSITE" id="PS51352">
    <property type="entry name" value="THIOREDOXIN_2"/>
    <property type="match status" value="1"/>
</dbReference>
<dbReference type="PROSITE" id="PS00194">
    <property type="entry name" value="THIOREDOXIN_1"/>
    <property type="match status" value="1"/>
</dbReference>
<feature type="signal peptide" evidence="8">
    <location>
        <begin position="1"/>
        <end position="22"/>
    </location>
</feature>
<dbReference type="PRINTS" id="PR00421">
    <property type="entry name" value="THIOREDOXIN"/>
</dbReference>
<evidence type="ECO:0000313" key="10">
    <source>
        <dbReference type="EMBL" id="KKY33280.1"/>
    </source>
</evidence>
<feature type="compositionally biased region" description="Low complexity" evidence="7">
    <location>
        <begin position="258"/>
        <end position="270"/>
    </location>
</feature>
<dbReference type="InterPro" id="IPR017937">
    <property type="entry name" value="Thioredoxin_CS"/>
</dbReference>
<dbReference type="SUPFAM" id="SSF52833">
    <property type="entry name" value="Thioredoxin-like"/>
    <property type="match status" value="2"/>
</dbReference>
<evidence type="ECO:0000256" key="2">
    <source>
        <dbReference type="ARBA" id="ARBA00004319"/>
    </source>
</evidence>
<feature type="chain" id="PRO_5002545274" description="protein disulfide-isomerase" evidence="8">
    <location>
        <begin position="23"/>
        <end position="518"/>
    </location>
</feature>
<evidence type="ECO:0000256" key="1">
    <source>
        <dbReference type="ARBA" id="ARBA00001182"/>
    </source>
</evidence>
<dbReference type="Pfam" id="PF18108">
    <property type="entry name" value="QSOX_Trx1"/>
    <property type="match status" value="1"/>
</dbReference>
<evidence type="ECO:0000256" key="4">
    <source>
        <dbReference type="ARBA" id="ARBA00023157"/>
    </source>
</evidence>
<dbReference type="InterPro" id="IPR057305">
    <property type="entry name" value="Thioredox_PDIA6_C"/>
</dbReference>
<accession>A0A0G2HZC4</accession>
<reference evidence="10 11" key="2">
    <citation type="submission" date="2015-05" db="EMBL/GenBank/DDBJ databases">
        <authorList>
            <person name="Morales-Cruz A."/>
            <person name="Amrine K.C."/>
            <person name="Cantu D."/>
        </authorList>
    </citation>
    <scope>NUCLEOTIDE SEQUENCE [LARGE SCALE GENOMIC DNA]</scope>
    <source>
        <strain evidence="10">DA912</strain>
    </source>
</reference>
<keyword evidence="5 10" id="KW-0413">Isomerase</keyword>
<feature type="region of interest" description="Disordered" evidence="7">
    <location>
        <begin position="241"/>
        <end position="296"/>
    </location>
</feature>
<evidence type="ECO:0000256" key="8">
    <source>
        <dbReference type="SAM" id="SignalP"/>
    </source>
</evidence>
<dbReference type="AlphaFoldDB" id="A0A0G2HZC4"/>